<protein>
    <submittedName>
        <fullName evidence="2">Uncharacterized protein</fullName>
    </submittedName>
</protein>
<comment type="caution">
    <text evidence="2">The sequence shown here is derived from an EMBL/GenBank/DDBJ whole genome shotgun (WGS) entry which is preliminary data.</text>
</comment>
<keyword evidence="3" id="KW-1185">Reference proteome</keyword>
<proteinExistence type="predicted"/>
<reference evidence="3" key="1">
    <citation type="submission" date="2024-07" db="EMBL/GenBank/DDBJ databases">
        <title>Two chromosome-level genome assemblies of Korean endemic species Abeliophyllum distichum and Forsythia ovata (Oleaceae).</title>
        <authorList>
            <person name="Jang H."/>
        </authorList>
    </citation>
    <scope>NUCLEOTIDE SEQUENCE [LARGE SCALE GENOMIC DNA]</scope>
</reference>
<name>A0ABD1NZN4_9LAMI</name>
<feature type="region of interest" description="Disordered" evidence="1">
    <location>
        <begin position="73"/>
        <end position="110"/>
    </location>
</feature>
<dbReference type="Proteomes" id="UP001604277">
    <property type="component" value="Unassembled WGS sequence"/>
</dbReference>
<dbReference type="EMBL" id="JBFOLJ010000045">
    <property type="protein sequence ID" value="KAL2457078.1"/>
    <property type="molecule type" value="Genomic_DNA"/>
</dbReference>
<organism evidence="2 3">
    <name type="scientific">Forsythia ovata</name>
    <dbReference type="NCBI Taxonomy" id="205694"/>
    <lineage>
        <taxon>Eukaryota</taxon>
        <taxon>Viridiplantae</taxon>
        <taxon>Streptophyta</taxon>
        <taxon>Embryophyta</taxon>
        <taxon>Tracheophyta</taxon>
        <taxon>Spermatophyta</taxon>
        <taxon>Magnoliopsida</taxon>
        <taxon>eudicotyledons</taxon>
        <taxon>Gunneridae</taxon>
        <taxon>Pentapetalae</taxon>
        <taxon>asterids</taxon>
        <taxon>lamiids</taxon>
        <taxon>Lamiales</taxon>
        <taxon>Oleaceae</taxon>
        <taxon>Forsythieae</taxon>
        <taxon>Forsythia</taxon>
    </lineage>
</organism>
<evidence type="ECO:0000256" key="1">
    <source>
        <dbReference type="SAM" id="MobiDB-lite"/>
    </source>
</evidence>
<dbReference type="AlphaFoldDB" id="A0ABD1NZN4"/>
<evidence type="ECO:0000313" key="2">
    <source>
        <dbReference type="EMBL" id="KAL2457078.1"/>
    </source>
</evidence>
<evidence type="ECO:0000313" key="3">
    <source>
        <dbReference type="Proteomes" id="UP001604277"/>
    </source>
</evidence>
<feature type="compositionally biased region" description="Basic residues" evidence="1">
    <location>
        <begin position="77"/>
        <end position="86"/>
    </location>
</feature>
<sequence>MGSTLLRKCLRRKVWLGFPHVGLGFTPPPPVRISIKRTSNHYITVEDEASSTSASPTVFDRMKKRTGPISVFDRLGPSKKKGTVRRSVHERLGVSKSSQKSKKTERSSVVVADPKEYHSLISSRMRRHTFLVVSCGENKVDEENEESLASSYHITIDNGGSEEKASPKSEDDVKLKVHELMEAGFIRKVKYSAWIPSIVLVRNNNFLKKTRLELELGNQDT</sequence>
<gene>
    <name evidence="2" type="ORF">Fot_56489</name>
</gene>
<accession>A0ABD1NZN4</accession>